<organism evidence="1 2">
    <name type="scientific">Aspergillus keveii</name>
    <dbReference type="NCBI Taxonomy" id="714993"/>
    <lineage>
        <taxon>Eukaryota</taxon>
        <taxon>Fungi</taxon>
        <taxon>Dikarya</taxon>
        <taxon>Ascomycota</taxon>
        <taxon>Pezizomycotina</taxon>
        <taxon>Eurotiomycetes</taxon>
        <taxon>Eurotiomycetidae</taxon>
        <taxon>Eurotiales</taxon>
        <taxon>Aspergillaceae</taxon>
        <taxon>Aspergillus</taxon>
        <taxon>Aspergillus subgen. Nidulantes</taxon>
    </lineage>
</organism>
<dbReference type="Proteomes" id="UP001610563">
    <property type="component" value="Unassembled WGS sequence"/>
</dbReference>
<comment type="caution">
    <text evidence="1">The sequence shown here is derived from an EMBL/GenBank/DDBJ whole genome shotgun (WGS) entry which is preliminary data.</text>
</comment>
<sequence length="216" mass="23613">MSKPLSFKSNAIDLPSTTPEYFTVNMVPKPRPSSRPHSTCISRAPSPATVSAAVSALPISDSEPSDNKVYIPLCFCLISFAVMECLTKADNRQHSNTSSLLLNPPRLHHTISLQQSAGHEIEAPADWESCFSAAPFLSSPPLYNPDTTQRVMESVYTIATQKSLQQRALSPQVAKLYRHNVVQTIAQTTGSDKARLRVTNGTKDLRRTSWGTSAAE</sequence>
<dbReference type="EMBL" id="JBFTWV010000011">
    <property type="protein sequence ID" value="KAL2798803.1"/>
    <property type="molecule type" value="Genomic_DNA"/>
</dbReference>
<protein>
    <submittedName>
        <fullName evidence="1">Uncharacterized protein</fullName>
    </submittedName>
</protein>
<proteinExistence type="predicted"/>
<gene>
    <name evidence="1" type="ORF">BJX66DRAFT_333826</name>
</gene>
<accession>A0ABR4GIA6</accession>
<evidence type="ECO:0000313" key="2">
    <source>
        <dbReference type="Proteomes" id="UP001610563"/>
    </source>
</evidence>
<evidence type="ECO:0000313" key="1">
    <source>
        <dbReference type="EMBL" id="KAL2798803.1"/>
    </source>
</evidence>
<name>A0ABR4GIA6_9EURO</name>
<reference evidence="1 2" key="1">
    <citation type="submission" date="2024-07" db="EMBL/GenBank/DDBJ databases">
        <title>Section-level genome sequencing and comparative genomics of Aspergillus sections Usti and Cavernicolus.</title>
        <authorList>
            <consortium name="Lawrence Berkeley National Laboratory"/>
            <person name="Nybo J.L."/>
            <person name="Vesth T.C."/>
            <person name="Theobald S."/>
            <person name="Frisvad J.C."/>
            <person name="Larsen T.O."/>
            <person name="Kjaerboelling I."/>
            <person name="Rothschild-Mancinelli K."/>
            <person name="Lyhne E.K."/>
            <person name="Kogle M.E."/>
            <person name="Barry K."/>
            <person name="Clum A."/>
            <person name="Na H."/>
            <person name="Ledsgaard L."/>
            <person name="Lin J."/>
            <person name="Lipzen A."/>
            <person name="Kuo A."/>
            <person name="Riley R."/>
            <person name="Mondo S."/>
            <person name="Labutti K."/>
            <person name="Haridas S."/>
            <person name="Pangalinan J."/>
            <person name="Salamov A.A."/>
            <person name="Simmons B.A."/>
            <person name="Magnuson J.K."/>
            <person name="Chen J."/>
            <person name="Drula E."/>
            <person name="Henrissat B."/>
            <person name="Wiebenga A."/>
            <person name="Lubbers R.J."/>
            <person name="Gomes A.C."/>
            <person name="Makela M.R."/>
            <person name="Stajich J."/>
            <person name="Grigoriev I.V."/>
            <person name="Mortensen U.H."/>
            <person name="De Vries R.P."/>
            <person name="Baker S.E."/>
            <person name="Andersen M.R."/>
        </authorList>
    </citation>
    <scope>NUCLEOTIDE SEQUENCE [LARGE SCALE GENOMIC DNA]</scope>
    <source>
        <strain evidence="1 2">CBS 209.92</strain>
    </source>
</reference>
<keyword evidence="2" id="KW-1185">Reference proteome</keyword>